<accession>A0A3A3H3Y0</accession>
<dbReference type="InterPro" id="IPR003593">
    <property type="entry name" value="AAA+_ATPase"/>
</dbReference>
<dbReference type="GO" id="GO:0016887">
    <property type="term" value="F:ATP hydrolysis activity"/>
    <property type="evidence" value="ECO:0007669"/>
    <property type="project" value="InterPro"/>
</dbReference>
<evidence type="ECO:0000259" key="1">
    <source>
        <dbReference type="SMART" id="SM00382"/>
    </source>
</evidence>
<dbReference type="SMART" id="SM00382">
    <property type="entry name" value="AAA"/>
    <property type="match status" value="1"/>
</dbReference>
<evidence type="ECO:0000313" key="2">
    <source>
        <dbReference type="EMBL" id="RJG26202.1"/>
    </source>
</evidence>
<proteinExistence type="predicted"/>
<organism evidence="2 3">
    <name type="scientific">Paenibacillus thiaminolyticus</name>
    <name type="common">Bacillus thiaminolyticus</name>
    <dbReference type="NCBI Taxonomy" id="49283"/>
    <lineage>
        <taxon>Bacteria</taxon>
        <taxon>Bacillati</taxon>
        <taxon>Bacillota</taxon>
        <taxon>Bacilli</taxon>
        <taxon>Bacillales</taxon>
        <taxon>Paenibacillaceae</taxon>
        <taxon>Paenibacillus</taxon>
    </lineage>
</organism>
<dbReference type="Gene3D" id="3.40.50.300">
    <property type="entry name" value="P-loop containing nucleotide triphosphate hydrolases"/>
    <property type="match status" value="1"/>
</dbReference>
<feature type="domain" description="AAA+ ATPase" evidence="1">
    <location>
        <begin position="38"/>
        <end position="179"/>
    </location>
</feature>
<dbReference type="InterPro" id="IPR011703">
    <property type="entry name" value="ATPase_AAA-3"/>
</dbReference>
<dbReference type="InterPro" id="IPR041628">
    <property type="entry name" value="ChlI/MoxR_AAA_lid"/>
</dbReference>
<dbReference type="AlphaFoldDB" id="A0A3A3H3Y0"/>
<reference evidence="2 3" key="1">
    <citation type="submission" date="2018-09" db="EMBL/GenBank/DDBJ databases">
        <title>Paenibacillus SK2017-BO5.</title>
        <authorList>
            <person name="Piskunova J.V."/>
            <person name="Dubiley S.A."/>
            <person name="Severinov K.V."/>
        </authorList>
    </citation>
    <scope>NUCLEOTIDE SEQUENCE [LARGE SCALE GENOMIC DNA]</scope>
    <source>
        <strain evidence="2 3">BO5</strain>
    </source>
</reference>
<dbReference type="GO" id="GO:0005524">
    <property type="term" value="F:ATP binding"/>
    <property type="evidence" value="ECO:0007669"/>
    <property type="project" value="InterPro"/>
</dbReference>
<dbReference type="OrthoDB" id="9808397at2"/>
<protein>
    <submittedName>
        <fullName evidence="2">MoxR family ATPase</fullName>
    </submittedName>
</protein>
<dbReference type="PIRSF" id="PIRSF002849">
    <property type="entry name" value="AAA_ATPase_chaperone_MoxR_prd"/>
    <property type="match status" value="1"/>
</dbReference>
<dbReference type="EMBL" id="QYZD01000002">
    <property type="protein sequence ID" value="RJG26202.1"/>
    <property type="molecule type" value="Genomic_DNA"/>
</dbReference>
<dbReference type="PANTHER" id="PTHR42759:SF5">
    <property type="entry name" value="METHANOL DEHYDROGENASE REGULATOR"/>
    <property type="match status" value="1"/>
</dbReference>
<dbReference type="Gene3D" id="1.10.8.80">
    <property type="entry name" value="Magnesium chelatase subunit I, C-Terminal domain"/>
    <property type="match status" value="1"/>
</dbReference>
<dbReference type="InterPro" id="IPR027417">
    <property type="entry name" value="P-loop_NTPase"/>
</dbReference>
<dbReference type="RefSeq" id="WP_119791304.1">
    <property type="nucleotide sequence ID" value="NZ_QYZD01000002.1"/>
</dbReference>
<dbReference type="Proteomes" id="UP000266177">
    <property type="component" value="Unassembled WGS sequence"/>
</dbReference>
<dbReference type="InterPro" id="IPR050764">
    <property type="entry name" value="CbbQ/NirQ/NorQ/GpvN"/>
</dbReference>
<evidence type="ECO:0000313" key="3">
    <source>
        <dbReference type="Proteomes" id="UP000266177"/>
    </source>
</evidence>
<comment type="caution">
    <text evidence="2">The sequence shown here is derived from an EMBL/GenBank/DDBJ whole genome shotgun (WGS) entry which is preliminary data.</text>
</comment>
<dbReference type="SUPFAM" id="SSF52540">
    <property type="entry name" value="P-loop containing nucleoside triphosphate hydrolases"/>
    <property type="match status" value="1"/>
</dbReference>
<gene>
    <name evidence="2" type="ORF">DQX05_04760</name>
</gene>
<dbReference type="Pfam" id="PF17863">
    <property type="entry name" value="AAA_lid_2"/>
    <property type="match status" value="1"/>
</dbReference>
<dbReference type="Pfam" id="PF07726">
    <property type="entry name" value="AAA_3"/>
    <property type="match status" value="1"/>
</dbReference>
<name>A0A3A3H3Y0_PANTH</name>
<dbReference type="PANTHER" id="PTHR42759">
    <property type="entry name" value="MOXR FAMILY PROTEIN"/>
    <property type="match status" value="1"/>
</dbReference>
<sequence length="318" mass="35447">MHSQSSLHSIMEQIQSTLDQCILGKSFEIELMLTAMVAGGHVLIEDVPGTGKTQLVKSLARTMDGVFRRVQCNPDLLPTDITGVFIFHPKDQQFVFRPGPVMCNVLLVDEINRATTKTQSALLEAMEEHHITVDGETFGLPVPFMLFATQNPIEFEGTFQLPEAQLDRFMFKINLGYPDKAMERAMLTRHVLGQPSERVQPITDITVIERMREAARGIHIDDAVASYIIDVVRATRSHSHIVLGASPRASVALMQAVKARAWIQGRRYATPDDVKALLPFVLAHRLVLDMEAKMEGLTAEQVLMDAVRGVPVPVRMEL</sequence>